<evidence type="ECO:0000313" key="2">
    <source>
        <dbReference type="EMBL" id="MBC3789746.1"/>
    </source>
</evidence>
<keyword evidence="3" id="KW-1185">Reference proteome</keyword>
<evidence type="ECO:0000256" key="1">
    <source>
        <dbReference type="SAM" id="SignalP"/>
    </source>
</evidence>
<accession>A0ABR6W0X2</accession>
<dbReference type="SUPFAM" id="SSF56935">
    <property type="entry name" value="Porins"/>
    <property type="match status" value="1"/>
</dbReference>
<keyword evidence="1" id="KW-0732">Signal</keyword>
<feature type="chain" id="PRO_5047169711" description="Long-chain fatty acid transport protein" evidence="1">
    <location>
        <begin position="29"/>
        <end position="439"/>
    </location>
</feature>
<organism evidence="2 3">
    <name type="scientific">Spirosoma utsteinense</name>
    <dbReference type="NCBI Taxonomy" id="2585773"/>
    <lineage>
        <taxon>Bacteria</taxon>
        <taxon>Pseudomonadati</taxon>
        <taxon>Bacteroidota</taxon>
        <taxon>Cytophagia</taxon>
        <taxon>Cytophagales</taxon>
        <taxon>Cytophagaceae</taxon>
        <taxon>Spirosoma</taxon>
    </lineage>
</organism>
<reference evidence="2 3" key="1">
    <citation type="submission" date="2019-06" db="EMBL/GenBank/DDBJ databases">
        <title>Spirosoma utsteinense sp. nov. isolated from Antarctic ice-free soils.</title>
        <authorList>
            <person name="Tahon G."/>
        </authorList>
    </citation>
    <scope>NUCLEOTIDE SEQUENCE [LARGE SCALE GENOMIC DNA]</scope>
    <source>
        <strain evidence="2 3">LMG 31447</strain>
    </source>
</reference>
<gene>
    <name evidence="2" type="ORF">FH603_228</name>
</gene>
<evidence type="ECO:0008006" key="4">
    <source>
        <dbReference type="Google" id="ProtNLM"/>
    </source>
</evidence>
<dbReference type="Gene3D" id="2.40.160.60">
    <property type="entry name" value="Outer membrane protein transport protein (OMPP1/FadL/TodX)"/>
    <property type="match status" value="1"/>
</dbReference>
<feature type="signal peptide" evidence="1">
    <location>
        <begin position="1"/>
        <end position="28"/>
    </location>
</feature>
<dbReference type="Proteomes" id="UP000700732">
    <property type="component" value="Unassembled WGS sequence"/>
</dbReference>
<evidence type="ECO:0000313" key="3">
    <source>
        <dbReference type="Proteomes" id="UP000700732"/>
    </source>
</evidence>
<comment type="caution">
    <text evidence="2">The sequence shown here is derived from an EMBL/GenBank/DDBJ whole genome shotgun (WGS) entry which is preliminary data.</text>
</comment>
<protein>
    <recommendedName>
        <fullName evidence="4">Long-chain fatty acid transport protein</fullName>
    </recommendedName>
</protein>
<sequence>MLRIYKRIRQTLTHSLLAIAASSPVVLAQGLGNSPYSALGIGELYNEGNVTNMGMGGIGISNASPFYLNMQNPALLARRTRFTVFEVGLMGQSKSLSQNLNGGLQNQRDFGGNLGYLALAVPANTRWNLSLSLKPYTYVDYSTRQYRPIAGTIYEAEYNYTGRGGLNKASLANGVRITKNIYVGVEAAFVFGNITNASDSRVLINDNTGAGVQDTRVSRLNRANYSDIIWKLGGAWRPKLSEKWTLNVGATYDPQTRVNAQETDVYQQTSLGGTIISSSDTLRINAGGRATLPQRTNFGISLEKNNTFLVGLDVGFQQWSQFRTSTGQPGNLTNGVSIATGMEITPKATSTRYRDLITYRLGFQYNRLPYLVEGVQIKDINASVGLSLPLGAYLVNHVTLSVVGGQRGVLTGTQIKEQYVRMALGFSLNDWWFRKQVVD</sequence>
<dbReference type="EMBL" id="VFIA01000001">
    <property type="protein sequence ID" value="MBC3789746.1"/>
    <property type="molecule type" value="Genomic_DNA"/>
</dbReference>
<proteinExistence type="predicted"/>
<name>A0ABR6W0X2_9BACT</name>
<dbReference type="RefSeq" id="WP_235985295.1">
    <property type="nucleotide sequence ID" value="NZ_VFIA01000001.1"/>
</dbReference>